<evidence type="ECO:0000313" key="2">
    <source>
        <dbReference type="Proteomes" id="UP001196413"/>
    </source>
</evidence>
<evidence type="ECO:0000313" key="1">
    <source>
        <dbReference type="EMBL" id="KAJ1373537.1"/>
    </source>
</evidence>
<proteinExistence type="predicted"/>
<protein>
    <submittedName>
        <fullName evidence="1">Uncharacterized protein</fullName>
    </submittedName>
</protein>
<name>A0AAD5WKC0_PARTN</name>
<reference evidence="1" key="1">
    <citation type="submission" date="2021-06" db="EMBL/GenBank/DDBJ databases">
        <title>Parelaphostrongylus tenuis whole genome reference sequence.</title>
        <authorList>
            <person name="Garwood T.J."/>
            <person name="Larsen P.A."/>
            <person name="Fountain-Jones N.M."/>
            <person name="Garbe J.R."/>
            <person name="Macchietto M.G."/>
            <person name="Kania S.A."/>
            <person name="Gerhold R.W."/>
            <person name="Richards J.E."/>
            <person name="Wolf T.M."/>
        </authorList>
    </citation>
    <scope>NUCLEOTIDE SEQUENCE</scope>
    <source>
        <strain evidence="1">MNPRO001-30</strain>
        <tissue evidence="1">Meninges</tissue>
    </source>
</reference>
<dbReference type="AlphaFoldDB" id="A0AAD5WKC0"/>
<dbReference type="EMBL" id="JAHQIW010007304">
    <property type="protein sequence ID" value="KAJ1373537.1"/>
    <property type="molecule type" value="Genomic_DNA"/>
</dbReference>
<dbReference type="Proteomes" id="UP001196413">
    <property type="component" value="Unassembled WGS sequence"/>
</dbReference>
<sequence>MRCALRHVYEGSFDEVNNEERKFYALAEEYNGVVGRAHVAQRLEVLCVAYEVSGSISRSWLTKPSIPPGVTQLCDAGVCAYFYFGFNTRGLHNGLEVYDKIEMELDPANIFANANLVDIIGSRTANCNNSIIHLRQ</sequence>
<keyword evidence="2" id="KW-1185">Reference proteome</keyword>
<accession>A0AAD5WKC0</accession>
<organism evidence="1 2">
    <name type="scientific">Parelaphostrongylus tenuis</name>
    <name type="common">Meningeal worm</name>
    <dbReference type="NCBI Taxonomy" id="148309"/>
    <lineage>
        <taxon>Eukaryota</taxon>
        <taxon>Metazoa</taxon>
        <taxon>Ecdysozoa</taxon>
        <taxon>Nematoda</taxon>
        <taxon>Chromadorea</taxon>
        <taxon>Rhabditida</taxon>
        <taxon>Rhabditina</taxon>
        <taxon>Rhabditomorpha</taxon>
        <taxon>Strongyloidea</taxon>
        <taxon>Metastrongylidae</taxon>
        <taxon>Parelaphostrongylus</taxon>
    </lineage>
</organism>
<comment type="caution">
    <text evidence="1">The sequence shown here is derived from an EMBL/GenBank/DDBJ whole genome shotgun (WGS) entry which is preliminary data.</text>
</comment>
<gene>
    <name evidence="1" type="ORF">KIN20_035954</name>
</gene>